<evidence type="ECO:0000256" key="4">
    <source>
        <dbReference type="ARBA" id="ARBA00022989"/>
    </source>
</evidence>
<dbReference type="Pfam" id="PF03631">
    <property type="entry name" value="Virul_fac_BrkB"/>
    <property type="match status" value="1"/>
</dbReference>
<dbReference type="AlphaFoldDB" id="A0A1M4PML6"/>
<dbReference type="RefSeq" id="WP_243473950.1">
    <property type="nucleotide sequence ID" value="NZ_LT669839.1"/>
</dbReference>
<proteinExistence type="predicted"/>
<evidence type="ECO:0000256" key="2">
    <source>
        <dbReference type="ARBA" id="ARBA00022475"/>
    </source>
</evidence>
<sequence>MDNLLIMLPLETQILFKNIVKKIVISSSDTLLSLGIILTLWTGSLGITAIIRAINKAYNVKKKRPYWRLKGLAIIFTIALALLMIIVLAMLVFGEIIGNNLFGLIGATNLFYHLWELMRIIIPFISMIIIFALLYKLSPTPEEGLNLKLSHTLPGAVFTTTGWIIASMVFSYYVNNFGKYSKTYGSLGGIIVLLIWLYITSIMIVLGGEINGAYATIINNTRVEDCKKDGEK</sequence>
<dbReference type="NCBIfam" id="TIGR00765">
    <property type="entry name" value="yihY_not_rbn"/>
    <property type="match status" value="1"/>
</dbReference>
<feature type="transmembrane region" description="Helical" evidence="6">
    <location>
        <begin position="117"/>
        <end position="135"/>
    </location>
</feature>
<gene>
    <name evidence="7" type="ORF">CUESP1_1320</name>
</gene>
<evidence type="ECO:0000313" key="7">
    <source>
        <dbReference type="EMBL" id="SHD76692.1"/>
    </source>
</evidence>
<dbReference type="PANTHER" id="PTHR30213:SF0">
    <property type="entry name" value="UPF0761 MEMBRANE PROTEIN YIHY"/>
    <property type="match status" value="1"/>
</dbReference>
<keyword evidence="3 6" id="KW-0812">Transmembrane</keyword>
<reference evidence="7 8" key="1">
    <citation type="submission" date="2016-11" db="EMBL/GenBank/DDBJ databases">
        <authorList>
            <person name="Manzoor S."/>
        </authorList>
    </citation>
    <scope>NUCLEOTIDE SEQUENCE [LARGE SCALE GENOMIC DNA]</scope>
    <source>
        <strain evidence="7">Clostridium ultunense strain Esp</strain>
    </source>
</reference>
<dbReference type="PANTHER" id="PTHR30213">
    <property type="entry name" value="INNER MEMBRANE PROTEIN YHJD"/>
    <property type="match status" value="1"/>
</dbReference>
<name>A0A1M4PML6_9FIRM</name>
<keyword evidence="8" id="KW-1185">Reference proteome</keyword>
<feature type="transmembrane region" description="Helical" evidence="6">
    <location>
        <begin position="156"/>
        <end position="174"/>
    </location>
</feature>
<dbReference type="EMBL" id="LT669839">
    <property type="protein sequence ID" value="SHD76692.1"/>
    <property type="molecule type" value="Genomic_DNA"/>
</dbReference>
<keyword evidence="5 6" id="KW-0472">Membrane</keyword>
<dbReference type="InterPro" id="IPR017039">
    <property type="entry name" value="Virul_fac_BrkB"/>
</dbReference>
<keyword evidence="2" id="KW-1003">Cell membrane</keyword>
<protein>
    <submittedName>
        <fullName evidence="7">Ribonuclease-like protein YfkH</fullName>
    </submittedName>
</protein>
<keyword evidence="4 6" id="KW-1133">Transmembrane helix</keyword>
<dbReference type="Proteomes" id="UP000245423">
    <property type="component" value="Chromosome 1"/>
</dbReference>
<organism evidence="7 8">
    <name type="scientific">[Clostridium] ultunense Esp</name>
    <dbReference type="NCBI Taxonomy" id="1288971"/>
    <lineage>
        <taxon>Bacteria</taxon>
        <taxon>Bacillati</taxon>
        <taxon>Bacillota</taxon>
        <taxon>Tissierellia</taxon>
        <taxon>Tissierellales</taxon>
        <taxon>Tepidimicrobiaceae</taxon>
        <taxon>Schnuerera</taxon>
    </lineage>
</organism>
<dbReference type="PIRSF" id="PIRSF035875">
    <property type="entry name" value="RNase_BN"/>
    <property type="match status" value="1"/>
</dbReference>
<accession>A0A1M4PML6</accession>
<feature type="transmembrane region" description="Helical" evidence="6">
    <location>
        <begin position="186"/>
        <end position="206"/>
    </location>
</feature>
<evidence type="ECO:0000256" key="1">
    <source>
        <dbReference type="ARBA" id="ARBA00004651"/>
    </source>
</evidence>
<comment type="subcellular location">
    <subcellularLocation>
        <location evidence="1">Cell membrane</location>
        <topology evidence="1">Multi-pass membrane protein</topology>
    </subcellularLocation>
</comment>
<feature type="transmembrane region" description="Helical" evidence="6">
    <location>
        <begin position="72"/>
        <end position="97"/>
    </location>
</feature>
<evidence type="ECO:0000313" key="8">
    <source>
        <dbReference type="Proteomes" id="UP000245423"/>
    </source>
</evidence>
<dbReference type="GO" id="GO:0005886">
    <property type="term" value="C:plasma membrane"/>
    <property type="evidence" value="ECO:0007669"/>
    <property type="project" value="UniProtKB-SubCell"/>
</dbReference>
<evidence type="ECO:0000256" key="3">
    <source>
        <dbReference type="ARBA" id="ARBA00022692"/>
    </source>
</evidence>
<evidence type="ECO:0000256" key="5">
    <source>
        <dbReference type="ARBA" id="ARBA00023136"/>
    </source>
</evidence>
<feature type="transmembrane region" description="Helical" evidence="6">
    <location>
        <begin position="31"/>
        <end position="51"/>
    </location>
</feature>
<evidence type="ECO:0000256" key="6">
    <source>
        <dbReference type="SAM" id="Phobius"/>
    </source>
</evidence>